<protein>
    <submittedName>
        <fullName evidence="2">DUF4446 family protein</fullName>
    </submittedName>
</protein>
<keyword evidence="3" id="KW-1185">Reference proteome</keyword>
<evidence type="ECO:0000256" key="1">
    <source>
        <dbReference type="SAM" id="Phobius"/>
    </source>
</evidence>
<dbReference type="AlphaFoldDB" id="A0A926DUW8"/>
<accession>A0A926DUW8</accession>
<reference evidence="2" key="1">
    <citation type="submission" date="2020-08" db="EMBL/GenBank/DDBJ databases">
        <title>Genome public.</title>
        <authorList>
            <person name="Liu C."/>
            <person name="Sun Q."/>
        </authorList>
    </citation>
    <scope>NUCLEOTIDE SEQUENCE</scope>
    <source>
        <strain evidence="2">NSJ-32</strain>
    </source>
</reference>
<gene>
    <name evidence="2" type="ORF">H8730_12055</name>
</gene>
<evidence type="ECO:0000313" key="3">
    <source>
        <dbReference type="Proteomes" id="UP000657006"/>
    </source>
</evidence>
<keyword evidence="1" id="KW-1133">Transmembrane helix</keyword>
<keyword evidence="1" id="KW-0472">Membrane</keyword>
<dbReference type="Pfam" id="PF14584">
    <property type="entry name" value="DUF4446"/>
    <property type="match status" value="1"/>
</dbReference>
<organism evidence="2 3">
    <name type="scientific">Bianquea renquensis</name>
    <dbReference type="NCBI Taxonomy" id="2763661"/>
    <lineage>
        <taxon>Bacteria</taxon>
        <taxon>Bacillati</taxon>
        <taxon>Bacillota</taxon>
        <taxon>Clostridia</taxon>
        <taxon>Eubacteriales</taxon>
        <taxon>Bianqueaceae</taxon>
        <taxon>Bianquea</taxon>
    </lineage>
</organism>
<evidence type="ECO:0000313" key="2">
    <source>
        <dbReference type="EMBL" id="MBC8544272.1"/>
    </source>
</evidence>
<feature type="transmembrane region" description="Helical" evidence="1">
    <location>
        <begin position="12"/>
        <end position="35"/>
    </location>
</feature>
<name>A0A926DUW8_9FIRM</name>
<comment type="caution">
    <text evidence="2">The sequence shown here is derived from an EMBL/GenBank/DDBJ whole genome shotgun (WGS) entry which is preliminary data.</text>
</comment>
<dbReference type="Proteomes" id="UP000657006">
    <property type="component" value="Unassembled WGS sequence"/>
</dbReference>
<keyword evidence="1" id="KW-0812">Transmembrane</keyword>
<proteinExistence type="predicted"/>
<dbReference type="EMBL" id="JACRSQ010000018">
    <property type="protein sequence ID" value="MBC8544272.1"/>
    <property type="molecule type" value="Genomic_DNA"/>
</dbReference>
<dbReference type="InterPro" id="IPR027981">
    <property type="entry name" value="DUF4446"/>
</dbReference>
<dbReference type="RefSeq" id="WP_177714640.1">
    <property type="nucleotide sequence ID" value="NZ_JACRSQ010000018.1"/>
</dbReference>
<sequence>MEIILSFVEANIVWFMAGVLALLILFCILLVMNLVKFKKLRRRYEAFMQGQDGKALEYVLADCAEKVNLNQDEVQNLKRYVAGTVERKVNNSLYKSKMLRYNAFEGMGGDLSFVWVLLDDGNNGYILNNIHNREGGYMYAKIVKEGNCEQRLSPEEEQVLRDVVAQRL</sequence>